<dbReference type="PRINTS" id="PR00081">
    <property type="entry name" value="GDHRDH"/>
</dbReference>
<dbReference type="SUPFAM" id="SSF51735">
    <property type="entry name" value="NAD(P)-binding Rossmann-fold domains"/>
    <property type="match status" value="1"/>
</dbReference>
<keyword evidence="6" id="KW-1185">Reference proteome</keyword>
<dbReference type="OrthoDB" id="7289984at2759"/>
<name>A0A2G8KGP1_STIJA</name>
<dbReference type="GO" id="GO:0004090">
    <property type="term" value="F:carbonyl reductase (NADPH) activity"/>
    <property type="evidence" value="ECO:0007669"/>
    <property type="project" value="TreeGrafter"/>
</dbReference>
<comment type="caution">
    <text evidence="5">The sequence shown here is derived from an EMBL/GenBank/DDBJ whole genome shotgun (WGS) entry which is preliminary data.</text>
</comment>
<dbReference type="PANTHER" id="PTHR43963">
    <property type="entry name" value="CARBONYL REDUCTASE 1-RELATED"/>
    <property type="match status" value="1"/>
</dbReference>
<dbReference type="PANTHER" id="PTHR43963:SF4">
    <property type="entry name" value="CARBONYL REDUCTASE (NADPH)"/>
    <property type="match status" value="1"/>
</dbReference>
<keyword evidence="3" id="KW-0560">Oxidoreductase</keyword>
<dbReference type="Pfam" id="PF00106">
    <property type="entry name" value="adh_short"/>
    <property type="match status" value="2"/>
</dbReference>
<proteinExistence type="inferred from homology"/>
<evidence type="ECO:0000256" key="3">
    <source>
        <dbReference type="ARBA" id="ARBA00023002"/>
    </source>
</evidence>
<reference evidence="5 6" key="1">
    <citation type="journal article" date="2017" name="PLoS Biol.">
        <title>The sea cucumber genome provides insights into morphological evolution and visceral regeneration.</title>
        <authorList>
            <person name="Zhang X."/>
            <person name="Sun L."/>
            <person name="Yuan J."/>
            <person name="Sun Y."/>
            <person name="Gao Y."/>
            <person name="Zhang L."/>
            <person name="Li S."/>
            <person name="Dai H."/>
            <person name="Hamel J.F."/>
            <person name="Liu C."/>
            <person name="Yu Y."/>
            <person name="Liu S."/>
            <person name="Lin W."/>
            <person name="Guo K."/>
            <person name="Jin S."/>
            <person name="Xu P."/>
            <person name="Storey K.B."/>
            <person name="Huan P."/>
            <person name="Zhang T."/>
            <person name="Zhou Y."/>
            <person name="Zhang J."/>
            <person name="Lin C."/>
            <person name="Li X."/>
            <person name="Xing L."/>
            <person name="Huo D."/>
            <person name="Sun M."/>
            <person name="Wang L."/>
            <person name="Mercier A."/>
            <person name="Li F."/>
            <person name="Yang H."/>
            <person name="Xiang J."/>
        </authorList>
    </citation>
    <scope>NUCLEOTIDE SEQUENCE [LARGE SCALE GENOMIC DNA]</scope>
    <source>
        <strain evidence="5">Shaxun</strain>
        <tissue evidence="5">Muscle</tissue>
    </source>
</reference>
<dbReference type="InterPro" id="IPR002347">
    <property type="entry name" value="SDR_fam"/>
</dbReference>
<dbReference type="Proteomes" id="UP000230750">
    <property type="component" value="Unassembled WGS sequence"/>
</dbReference>
<gene>
    <name evidence="5" type="ORF">BSL78_15991</name>
</gene>
<organism evidence="5 6">
    <name type="scientific">Stichopus japonicus</name>
    <name type="common">Sea cucumber</name>
    <dbReference type="NCBI Taxonomy" id="307972"/>
    <lineage>
        <taxon>Eukaryota</taxon>
        <taxon>Metazoa</taxon>
        <taxon>Echinodermata</taxon>
        <taxon>Eleutherozoa</taxon>
        <taxon>Echinozoa</taxon>
        <taxon>Holothuroidea</taxon>
        <taxon>Aspidochirotacea</taxon>
        <taxon>Aspidochirotida</taxon>
        <taxon>Stichopodidae</taxon>
        <taxon>Apostichopus</taxon>
    </lineage>
</organism>
<evidence type="ECO:0000256" key="1">
    <source>
        <dbReference type="ARBA" id="ARBA00006484"/>
    </source>
</evidence>
<dbReference type="STRING" id="307972.A0A2G8KGP1"/>
<keyword evidence="2" id="KW-0521">NADP</keyword>
<sequence length="276" mass="30072">MTRKVSGSNKGIGFACVRALCKQLKDDNAVYLTARNPELGKKAVADLEKEGLKPRFHQLDITKRESVQALRDHLKKEHGGLDILINNAGFAYKMNDTTPGPEQSKVSCEINYFGSAMVFEVLSPILRSNARVVNVSSLSAQSAYDTLGEPVKEAFRNAATREELDALVNKYVAVVASGEAEKHGFTPSTRYGFSKLGLSALTRIQNSEVQKDSSRPGINVYSVCPGYVATDMSSYKGHKTPDEGAVTLVWLALRPQGDKTGAGEFYSDGKVSKIFK</sequence>
<dbReference type="PRINTS" id="PR00080">
    <property type="entry name" value="SDRFAMILY"/>
</dbReference>
<protein>
    <submittedName>
        <fullName evidence="5">Carbonyl reductase</fullName>
    </submittedName>
</protein>
<dbReference type="EMBL" id="MRZV01000599">
    <property type="protein sequence ID" value="PIK47140.1"/>
    <property type="molecule type" value="Genomic_DNA"/>
</dbReference>
<dbReference type="SMR" id="A0A2G8KGP1"/>
<comment type="similarity">
    <text evidence="1 4">Belongs to the short-chain dehydrogenases/reductases (SDR) family.</text>
</comment>
<dbReference type="InterPro" id="IPR036291">
    <property type="entry name" value="NAD(P)-bd_dom_sf"/>
</dbReference>
<dbReference type="Gene3D" id="3.40.50.720">
    <property type="entry name" value="NAD(P)-binding Rossmann-like Domain"/>
    <property type="match status" value="1"/>
</dbReference>
<evidence type="ECO:0000313" key="5">
    <source>
        <dbReference type="EMBL" id="PIK47140.1"/>
    </source>
</evidence>
<dbReference type="AlphaFoldDB" id="A0A2G8KGP1"/>
<evidence type="ECO:0000256" key="4">
    <source>
        <dbReference type="RuleBase" id="RU000363"/>
    </source>
</evidence>
<evidence type="ECO:0000256" key="2">
    <source>
        <dbReference type="ARBA" id="ARBA00022857"/>
    </source>
</evidence>
<evidence type="ECO:0000313" key="6">
    <source>
        <dbReference type="Proteomes" id="UP000230750"/>
    </source>
</evidence>
<accession>A0A2G8KGP1</accession>